<accession>A0A7D9IGZ2</accession>
<protein>
    <submittedName>
        <fullName evidence="2">Uncharacterized protein</fullName>
    </submittedName>
</protein>
<organism evidence="2 3">
    <name type="scientific">Paramuricea clavata</name>
    <name type="common">Red gorgonian</name>
    <name type="synonym">Violescent sea-whip</name>
    <dbReference type="NCBI Taxonomy" id="317549"/>
    <lineage>
        <taxon>Eukaryota</taxon>
        <taxon>Metazoa</taxon>
        <taxon>Cnidaria</taxon>
        <taxon>Anthozoa</taxon>
        <taxon>Octocorallia</taxon>
        <taxon>Malacalcyonacea</taxon>
        <taxon>Plexauridae</taxon>
        <taxon>Paramuricea</taxon>
    </lineage>
</organism>
<proteinExistence type="predicted"/>
<name>A0A7D9IGZ2_PARCT</name>
<feature type="region of interest" description="Disordered" evidence="1">
    <location>
        <begin position="61"/>
        <end position="90"/>
    </location>
</feature>
<gene>
    <name evidence="2" type="ORF">PACLA_8A011319</name>
</gene>
<dbReference type="AlphaFoldDB" id="A0A7D9IGZ2"/>
<reference evidence="2" key="1">
    <citation type="submission" date="2020-04" db="EMBL/GenBank/DDBJ databases">
        <authorList>
            <person name="Alioto T."/>
            <person name="Alioto T."/>
            <person name="Gomez Garrido J."/>
        </authorList>
    </citation>
    <scope>NUCLEOTIDE SEQUENCE</scope>
    <source>
        <strain evidence="2">A484AB</strain>
    </source>
</reference>
<keyword evidence="3" id="KW-1185">Reference proteome</keyword>
<evidence type="ECO:0000256" key="1">
    <source>
        <dbReference type="SAM" id="MobiDB-lite"/>
    </source>
</evidence>
<evidence type="ECO:0000313" key="3">
    <source>
        <dbReference type="Proteomes" id="UP001152795"/>
    </source>
</evidence>
<sequence length="90" mass="9880">MHQRSCHVIHGLNNELCADLEEQNADDNTEGVLADDEVATNLTTTENETSPVLKKGIKLPKRDSEWSTANEHSKSALPLNGPIKSQDLNT</sequence>
<dbReference type="EMBL" id="CACRXK020005184">
    <property type="protein sequence ID" value="CAB4005389.1"/>
    <property type="molecule type" value="Genomic_DNA"/>
</dbReference>
<feature type="non-terminal residue" evidence="2">
    <location>
        <position position="90"/>
    </location>
</feature>
<evidence type="ECO:0000313" key="2">
    <source>
        <dbReference type="EMBL" id="CAB4005389.1"/>
    </source>
</evidence>
<comment type="caution">
    <text evidence="2">The sequence shown here is derived from an EMBL/GenBank/DDBJ whole genome shotgun (WGS) entry which is preliminary data.</text>
</comment>
<dbReference type="Proteomes" id="UP001152795">
    <property type="component" value="Unassembled WGS sequence"/>
</dbReference>